<keyword evidence="1" id="KW-0472">Membrane</keyword>
<dbReference type="Proteomes" id="UP000236884">
    <property type="component" value="Chromosome"/>
</dbReference>
<feature type="transmembrane region" description="Helical" evidence="1">
    <location>
        <begin position="347"/>
        <end position="367"/>
    </location>
</feature>
<feature type="transmembrane region" description="Helical" evidence="1">
    <location>
        <begin position="133"/>
        <end position="152"/>
    </location>
</feature>
<dbReference type="KEGG" id="vgo:GJW-30_1_04323"/>
<keyword evidence="1" id="KW-1133">Transmembrane helix</keyword>
<dbReference type="RefSeq" id="WP_096358416.1">
    <property type="nucleotide sequence ID" value="NZ_AP014946.1"/>
</dbReference>
<feature type="transmembrane region" description="Helical" evidence="1">
    <location>
        <begin position="295"/>
        <end position="314"/>
    </location>
</feature>
<name>A0A0S3Q0R9_9BRAD</name>
<evidence type="ECO:0000313" key="3">
    <source>
        <dbReference type="Proteomes" id="UP000236884"/>
    </source>
</evidence>
<evidence type="ECO:0000256" key="1">
    <source>
        <dbReference type="SAM" id="Phobius"/>
    </source>
</evidence>
<dbReference type="EMBL" id="AP014946">
    <property type="protein sequence ID" value="BAT61762.1"/>
    <property type="molecule type" value="Genomic_DNA"/>
</dbReference>
<feature type="transmembrane region" description="Helical" evidence="1">
    <location>
        <begin position="266"/>
        <end position="288"/>
    </location>
</feature>
<reference evidence="2 3" key="1">
    <citation type="submission" date="2015-08" db="EMBL/GenBank/DDBJ databases">
        <title>Investigation of the bacterial diversity of lava forest soil.</title>
        <authorList>
            <person name="Lee J.S."/>
        </authorList>
    </citation>
    <scope>NUCLEOTIDE SEQUENCE [LARGE SCALE GENOMIC DNA]</scope>
    <source>
        <strain evidence="2 3">GJW-30</strain>
    </source>
</reference>
<feature type="transmembrane region" description="Helical" evidence="1">
    <location>
        <begin position="218"/>
        <end position="244"/>
    </location>
</feature>
<evidence type="ECO:0000313" key="2">
    <source>
        <dbReference type="EMBL" id="BAT61762.1"/>
    </source>
</evidence>
<feature type="transmembrane region" description="Helical" evidence="1">
    <location>
        <begin position="100"/>
        <end position="121"/>
    </location>
</feature>
<gene>
    <name evidence="2" type="ORF">GJW-30_1_04323</name>
</gene>
<protein>
    <recommendedName>
        <fullName evidence="4">Glycosyltransferase RgtA/B/C/D-like domain-containing protein</fullName>
    </recommendedName>
</protein>
<keyword evidence="1" id="KW-0812">Transmembrane</keyword>
<feature type="transmembrane region" description="Helical" evidence="1">
    <location>
        <begin position="180"/>
        <end position="206"/>
    </location>
</feature>
<proteinExistence type="predicted"/>
<keyword evidence="3" id="KW-1185">Reference proteome</keyword>
<feature type="transmembrane region" description="Helical" evidence="1">
    <location>
        <begin position="22"/>
        <end position="44"/>
    </location>
</feature>
<feature type="transmembrane region" description="Helical" evidence="1">
    <location>
        <begin position="320"/>
        <end position="340"/>
    </location>
</feature>
<sequence length="505" mass="54857">MAAEDMSQVLDQRVATPLSPRAVGATGAAAAFALICTAALLLRWRYGTDTDVSWIITINETLLRGGRLYVDVFEPNPPASVLIYMFPVWTAQLIGVRPELAVDFFVFALAGFSLALTMRLVRGTSILGDAEPVAFCLVGSAVFLILPTLTFGQREHIATLLLLPSLFVQARQAERSVAPFGWALLAGIASGIAVAVKPPLAAVVAAGGIAAAWRSGRLIGLFAIVNVAAAAVALLYVVAAWWFFPEFFTVILPMVADTYTWLREPLWLLILQPALPSLLVLVVIGLMIERGRWPAATVVLFAGAVGAAVSFLVQGKGWAYHAYPMLALALTALGILVLGSRLSSRRIGLAMAWALAVAIFGGIWLASDEAEPEIAVRAMLERVRPHPTMLLIGSNISTGHPLVRRLGGRWVGTLPCIWAAHGARLRRMFGGVSPEADRRLDDHIAREKAVLIADIRDKKPEVILFNHYAFDWYAWAKSDPVIAELLNDYEQATTIQGGTLWWRRR</sequence>
<accession>A0A0S3Q0R9</accession>
<evidence type="ECO:0008006" key="4">
    <source>
        <dbReference type="Google" id="ProtNLM"/>
    </source>
</evidence>
<organism evidence="2 3">
    <name type="scientific">Variibacter gotjawalensis</name>
    <dbReference type="NCBI Taxonomy" id="1333996"/>
    <lineage>
        <taxon>Bacteria</taxon>
        <taxon>Pseudomonadati</taxon>
        <taxon>Pseudomonadota</taxon>
        <taxon>Alphaproteobacteria</taxon>
        <taxon>Hyphomicrobiales</taxon>
        <taxon>Nitrobacteraceae</taxon>
        <taxon>Variibacter</taxon>
    </lineage>
</organism>
<dbReference type="OrthoDB" id="6196188at2"/>
<dbReference type="AlphaFoldDB" id="A0A0S3Q0R9"/>